<evidence type="ECO:0000256" key="11">
    <source>
        <dbReference type="ARBA" id="ARBA00022991"/>
    </source>
</evidence>
<dbReference type="EMBL" id="FNEJ01000051">
    <property type="protein sequence ID" value="SDJ56995.1"/>
    <property type="molecule type" value="Genomic_DNA"/>
</dbReference>
<evidence type="ECO:0000256" key="12">
    <source>
        <dbReference type="ARBA" id="ARBA00023170"/>
    </source>
</evidence>
<dbReference type="Pfam" id="PF08448">
    <property type="entry name" value="PAS_4"/>
    <property type="match status" value="1"/>
</dbReference>
<dbReference type="InterPro" id="IPR035965">
    <property type="entry name" value="PAS-like_dom_sf"/>
</dbReference>
<keyword evidence="6" id="KW-0808">Transferase</keyword>
<evidence type="ECO:0000256" key="6">
    <source>
        <dbReference type="ARBA" id="ARBA00022679"/>
    </source>
</evidence>
<evidence type="ECO:0000256" key="1">
    <source>
        <dbReference type="ARBA" id="ARBA00000085"/>
    </source>
</evidence>
<keyword evidence="9" id="KW-0418">Kinase</keyword>
<dbReference type="PROSITE" id="PS50113">
    <property type="entry name" value="PAC"/>
    <property type="match status" value="1"/>
</dbReference>
<dbReference type="PANTHER" id="PTHR41523:SF7">
    <property type="entry name" value="HISTIDINE KINASE"/>
    <property type="match status" value="1"/>
</dbReference>
<evidence type="ECO:0000313" key="14">
    <source>
        <dbReference type="EMBL" id="SDJ56995.1"/>
    </source>
</evidence>
<evidence type="ECO:0000256" key="4">
    <source>
        <dbReference type="ARBA" id="ARBA00022553"/>
    </source>
</evidence>
<evidence type="ECO:0000313" key="15">
    <source>
        <dbReference type="Proteomes" id="UP000199093"/>
    </source>
</evidence>
<dbReference type="OrthoDB" id="489241at2"/>
<gene>
    <name evidence="14" type="ORF">SAMN04487993_10513</name>
</gene>
<dbReference type="RefSeq" id="WP_089852478.1">
    <property type="nucleotide sequence ID" value="NZ_FNEJ01000051.1"/>
</dbReference>
<evidence type="ECO:0000256" key="7">
    <source>
        <dbReference type="ARBA" id="ARBA00022737"/>
    </source>
</evidence>
<dbReference type="SMART" id="SM00911">
    <property type="entry name" value="HWE_HK"/>
    <property type="match status" value="1"/>
</dbReference>
<dbReference type="AlphaFoldDB" id="A0A1G8UV70"/>
<evidence type="ECO:0000256" key="2">
    <source>
        <dbReference type="ARBA" id="ARBA00012438"/>
    </source>
</evidence>
<evidence type="ECO:0000259" key="13">
    <source>
        <dbReference type="PROSITE" id="PS50113"/>
    </source>
</evidence>
<proteinExistence type="predicted"/>
<dbReference type="GO" id="GO:0005524">
    <property type="term" value="F:ATP binding"/>
    <property type="evidence" value="ECO:0007669"/>
    <property type="project" value="UniProtKB-KW"/>
</dbReference>
<organism evidence="14 15">
    <name type="scientific">Salipiger marinus</name>
    <dbReference type="NCBI Taxonomy" id="555512"/>
    <lineage>
        <taxon>Bacteria</taxon>
        <taxon>Pseudomonadati</taxon>
        <taxon>Pseudomonadota</taxon>
        <taxon>Alphaproteobacteria</taxon>
        <taxon>Rhodobacterales</taxon>
        <taxon>Roseobacteraceae</taxon>
        <taxon>Salipiger</taxon>
    </lineage>
</organism>
<keyword evidence="7" id="KW-0677">Repeat</keyword>
<comment type="catalytic activity">
    <reaction evidence="1">
        <text>ATP + protein L-histidine = ADP + protein N-phospho-L-histidine.</text>
        <dbReference type="EC" id="2.7.13.3"/>
    </reaction>
</comment>
<evidence type="ECO:0000256" key="10">
    <source>
        <dbReference type="ARBA" id="ARBA00022840"/>
    </source>
</evidence>
<evidence type="ECO:0000256" key="3">
    <source>
        <dbReference type="ARBA" id="ARBA00022543"/>
    </source>
</evidence>
<dbReference type="SMART" id="SM00086">
    <property type="entry name" value="PAC"/>
    <property type="match status" value="1"/>
</dbReference>
<dbReference type="InterPro" id="IPR000700">
    <property type="entry name" value="PAS-assoc_C"/>
</dbReference>
<evidence type="ECO:0000256" key="5">
    <source>
        <dbReference type="ARBA" id="ARBA00022606"/>
    </source>
</evidence>
<reference evidence="14 15" key="1">
    <citation type="submission" date="2016-10" db="EMBL/GenBank/DDBJ databases">
        <authorList>
            <person name="de Groot N.N."/>
        </authorList>
    </citation>
    <scope>NUCLEOTIDE SEQUENCE [LARGE SCALE GENOMIC DNA]</scope>
    <source>
        <strain evidence="14 15">DSM 26424</strain>
    </source>
</reference>
<accession>A0A1G8UV70</accession>
<name>A0A1G8UV70_9RHOB</name>
<dbReference type="Gene3D" id="3.30.450.20">
    <property type="entry name" value="PAS domain"/>
    <property type="match status" value="1"/>
</dbReference>
<dbReference type="Pfam" id="PF07536">
    <property type="entry name" value="HWE_HK"/>
    <property type="match status" value="1"/>
</dbReference>
<dbReference type="InterPro" id="IPR013656">
    <property type="entry name" value="PAS_4"/>
</dbReference>
<evidence type="ECO:0000256" key="9">
    <source>
        <dbReference type="ARBA" id="ARBA00022777"/>
    </source>
</evidence>
<dbReference type="InterPro" id="IPR011102">
    <property type="entry name" value="Sig_transdc_His_kinase_HWE"/>
</dbReference>
<keyword evidence="4" id="KW-0597">Phosphoprotein</keyword>
<keyword evidence="15" id="KW-1185">Reference proteome</keyword>
<keyword evidence="3" id="KW-0600">Photoreceptor protein</keyword>
<evidence type="ECO:0000256" key="8">
    <source>
        <dbReference type="ARBA" id="ARBA00022741"/>
    </source>
</evidence>
<dbReference type="SUPFAM" id="SSF55785">
    <property type="entry name" value="PYP-like sensor domain (PAS domain)"/>
    <property type="match status" value="1"/>
</dbReference>
<keyword evidence="11" id="KW-0157">Chromophore</keyword>
<dbReference type="EC" id="2.7.13.3" evidence="2"/>
<sequence>MTNQGGFDLRAHELLNKTIAFAALLAPDGTVRDVSENALTAAGVSLSDVQHLPFWRGYWFSHDGKLQERIRRSIAAAAAGETTRFDFSARLANDERLHVDFQIVPVQDAEGSIVELLASGSDITEREQTKARLELALRDSDHRIKNIFSTVRALARMTKHHSPPEQALDNFLGRFEALASAHRVLSSADRSGHTTFETLVRAVLKPYVQEDAERSFSISGSPRLLLRDRAKLLALCLHELTTNAVKYGALSSVGGKITVSLSDFDAEGRVSFSWYEEFDTPVLPSSRTGFGTKFLEMSFQDIFGTNPQLELAPDRLTLTVLGAPAQLYERENDYEHQDRASSCHDHRG</sequence>
<feature type="domain" description="PAC" evidence="13">
    <location>
        <begin position="83"/>
        <end position="135"/>
    </location>
</feature>
<keyword evidence="12" id="KW-0675">Receptor</keyword>
<dbReference type="GO" id="GO:0009881">
    <property type="term" value="F:photoreceptor activity"/>
    <property type="evidence" value="ECO:0007669"/>
    <property type="project" value="UniProtKB-KW"/>
</dbReference>
<keyword evidence="5" id="KW-0716">Sensory transduction</keyword>
<keyword evidence="10" id="KW-0067">ATP-binding</keyword>
<dbReference type="Proteomes" id="UP000199093">
    <property type="component" value="Unassembled WGS sequence"/>
</dbReference>
<dbReference type="STRING" id="555512.SAMN04487993_10513"/>
<protein>
    <recommendedName>
        <fullName evidence="2">histidine kinase</fullName>
        <ecNumber evidence="2">2.7.13.3</ecNumber>
    </recommendedName>
</protein>
<dbReference type="InterPro" id="IPR001610">
    <property type="entry name" value="PAC"/>
</dbReference>
<dbReference type="PANTHER" id="PTHR41523">
    <property type="entry name" value="TWO-COMPONENT SYSTEM SENSOR PROTEIN"/>
    <property type="match status" value="1"/>
</dbReference>
<keyword evidence="8" id="KW-0547">Nucleotide-binding</keyword>
<dbReference type="GO" id="GO:0004673">
    <property type="term" value="F:protein histidine kinase activity"/>
    <property type="evidence" value="ECO:0007669"/>
    <property type="project" value="UniProtKB-EC"/>
</dbReference>